<gene>
    <name evidence="4" type="ORF">ACFSYC_05940</name>
</gene>
<keyword evidence="5" id="KW-1185">Reference proteome</keyword>
<dbReference type="InterPro" id="IPR000504">
    <property type="entry name" value="RRM_dom"/>
</dbReference>
<proteinExistence type="predicted"/>
<comment type="caution">
    <text evidence="4">The sequence shown here is derived from an EMBL/GenBank/DDBJ whole genome shotgun (WGS) entry which is preliminary data.</text>
</comment>
<feature type="region of interest" description="Disordered" evidence="2">
    <location>
        <begin position="75"/>
        <end position="170"/>
    </location>
</feature>
<feature type="compositionally biased region" description="Gly residues" evidence="2">
    <location>
        <begin position="85"/>
        <end position="146"/>
    </location>
</feature>
<dbReference type="InterPro" id="IPR012677">
    <property type="entry name" value="Nucleotide-bd_a/b_plait_sf"/>
</dbReference>
<name>A0ABW5XP79_9SPHI</name>
<accession>A0ABW5XP79</accession>
<keyword evidence="1" id="KW-0694">RNA-binding</keyword>
<dbReference type="PROSITE" id="PS50102">
    <property type="entry name" value="RRM"/>
    <property type="match status" value="1"/>
</dbReference>
<dbReference type="SMART" id="SM00360">
    <property type="entry name" value="RRM"/>
    <property type="match status" value="1"/>
</dbReference>
<dbReference type="InterPro" id="IPR035979">
    <property type="entry name" value="RBD_domain_sf"/>
</dbReference>
<feature type="domain" description="RRM" evidence="3">
    <location>
        <begin position="1"/>
        <end position="79"/>
    </location>
</feature>
<dbReference type="EMBL" id="JBHUON010000005">
    <property type="protein sequence ID" value="MFD2864224.1"/>
    <property type="molecule type" value="Genomic_DNA"/>
</dbReference>
<dbReference type="PANTHER" id="PTHR48027">
    <property type="entry name" value="HETEROGENEOUS NUCLEAR RIBONUCLEOPROTEIN 87F-RELATED"/>
    <property type="match status" value="1"/>
</dbReference>
<sequence length="170" mass="16952">MKIFIAKLPYQYEAADLTELFAPFGEVGSANVIMDRETGRSKCYAFVEMPNDEEAQSAITALDGKEILDKAIAVSEAKEKTDRPAGGGGYRGGSGGGGGGYNRGGNSGGGGYGGGGGGGYNKDRSSGGGGGGYNKDRSSGGGGGGSYNRDRGGNGGGGGYNKDRGGNSDY</sequence>
<organism evidence="4 5">
    <name type="scientific">Mucilaginibacter antarcticus</name>
    <dbReference type="NCBI Taxonomy" id="1855725"/>
    <lineage>
        <taxon>Bacteria</taxon>
        <taxon>Pseudomonadati</taxon>
        <taxon>Bacteroidota</taxon>
        <taxon>Sphingobacteriia</taxon>
        <taxon>Sphingobacteriales</taxon>
        <taxon>Sphingobacteriaceae</taxon>
        <taxon>Mucilaginibacter</taxon>
    </lineage>
</organism>
<evidence type="ECO:0000313" key="5">
    <source>
        <dbReference type="Proteomes" id="UP001597601"/>
    </source>
</evidence>
<evidence type="ECO:0000256" key="2">
    <source>
        <dbReference type="SAM" id="MobiDB-lite"/>
    </source>
</evidence>
<evidence type="ECO:0000259" key="3">
    <source>
        <dbReference type="PROSITE" id="PS50102"/>
    </source>
</evidence>
<dbReference type="RefSeq" id="WP_377124536.1">
    <property type="nucleotide sequence ID" value="NZ_JBHUHN010000001.1"/>
</dbReference>
<evidence type="ECO:0000256" key="1">
    <source>
        <dbReference type="ARBA" id="ARBA00022884"/>
    </source>
</evidence>
<dbReference type="Proteomes" id="UP001597601">
    <property type="component" value="Unassembled WGS sequence"/>
</dbReference>
<reference evidence="5" key="1">
    <citation type="journal article" date="2019" name="Int. J. Syst. Evol. Microbiol.">
        <title>The Global Catalogue of Microorganisms (GCM) 10K type strain sequencing project: providing services to taxonomists for standard genome sequencing and annotation.</title>
        <authorList>
            <consortium name="The Broad Institute Genomics Platform"/>
            <consortium name="The Broad Institute Genome Sequencing Center for Infectious Disease"/>
            <person name="Wu L."/>
            <person name="Ma J."/>
        </authorList>
    </citation>
    <scope>NUCLEOTIDE SEQUENCE [LARGE SCALE GENOMIC DNA]</scope>
    <source>
        <strain evidence="5">KCTC 52232</strain>
    </source>
</reference>
<dbReference type="SUPFAM" id="SSF54928">
    <property type="entry name" value="RNA-binding domain, RBD"/>
    <property type="match status" value="1"/>
</dbReference>
<evidence type="ECO:0000313" key="4">
    <source>
        <dbReference type="EMBL" id="MFD2864224.1"/>
    </source>
</evidence>
<protein>
    <submittedName>
        <fullName evidence="4">RNA recognition motif domain-containing protein</fullName>
    </submittedName>
</protein>
<dbReference type="Pfam" id="PF00076">
    <property type="entry name" value="RRM_1"/>
    <property type="match status" value="1"/>
</dbReference>
<dbReference type="InterPro" id="IPR052462">
    <property type="entry name" value="SLIRP/GR-RBP-like"/>
</dbReference>
<dbReference type="Gene3D" id="3.30.70.330">
    <property type="match status" value="1"/>
</dbReference>
<feature type="compositionally biased region" description="Basic and acidic residues" evidence="2">
    <location>
        <begin position="161"/>
        <end position="170"/>
    </location>
</feature>